<feature type="compositionally biased region" description="Low complexity" evidence="1">
    <location>
        <begin position="68"/>
        <end position="81"/>
    </location>
</feature>
<reference evidence="2 3" key="1">
    <citation type="submission" date="2019-05" db="EMBL/GenBank/DDBJ databases">
        <title>Another draft genome of Portunus trituberculatus and its Hox gene families provides insights of decapod evolution.</title>
        <authorList>
            <person name="Jeong J.-H."/>
            <person name="Song I."/>
            <person name="Kim S."/>
            <person name="Choi T."/>
            <person name="Kim D."/>
            <person name="Ryu S."/>
            <person name="Kim W."/>
        </authorList>
    </citation>
    <scope>NUCLEOTIDE SEQUENCE [LARGE SCALE GENOMIC DNA]</scope>
    <source>
        <tissue evidence="2">Muscle</tissue>
    </source>
</reference>
<feature type="region of interest" description="Disordered" evidence="1">
    <location>
        <begin position="66"/>
        <end position="107"/>
    </location>
</feature>
<feature type="region of interest" description="Disordered" evidence="1">
    <location>
        <begin position="18"/>
        <end position="44"/>
    </location>
</feature>
<dbReference type="Proteomes" id="UP000324222">
    <property type="component" value="Unassembled WGS sequence"/>
</dbReference>
<feature type="compositionally biased region" description="Low complexity" evidence="1">
    <location>
        <begin position="18"/>
        <end position="27"/>
    </location>
</feature>
<feature type="compositionally biased region" description="Polar residues" evidence="1">
    <location>
        <begin position="82"/>
        <end position="91"/>
    </location>
</feature>
<dbReference type="EMBL" id="VSRR010031800">
    <property type="protein sequence ID" value="MPC70831.1"/>
    <property type="molecule type" value="Genomic_DNA"/>
</dbReference>
<keyword evidence="3" id="KW-1185">Reference proteome</keyword>
<comment type="caution">
    <text evidence="2">The sequence shown here is derived from an EMBL/GenBank/DDBJ whole genome shotgun (WGS) entry which is preliminary data.</text>
</comment>
<feature type="compositionally biased region" description="Polar residues" evidence="1">
    <location>
        <begin position="34"/>
        <end position="44"/>
    </location>
</feature>
<protein>
    <submittedName>
        <fullName evidence="2">Uncharacterized protein</fullName>
    </submittedName>
</protein>
<sequence length="126" mass="13588">MNAYRHFYIQQLTTTTTTTSTTSSSSSFPAIPPSQRNSIWRVNSSRKVTSRLSTKISSCLHHLQPYASSCSSSSSSSSCSSPATHLSQTSQGHRKANTKSPGVKSVPLFNPSPPLPVFLHFSLASL</sequence>
<evidence type="ECO:0000256" key="1">
    <source>
        <dbReference type="SAM" id="MobiDB-lite"/>
    </source>
</evidence>
<evidence type="ECO:0000313" key="2">
    <source>
        <dbReference type="EMBL" id="MPC70831.1"/>
    </source>
</evidence>
<proteinExistence type="predicted"/>
<dbReference type="AlphaFoldDB" id="A0A5B7HDJ9"/>
<gene>
    <name evidence="2" type="ORF">E2C01_065092</name>
</gene>
<accession>A0A5B7HDJ9</accession>
<organism evidence="2 3">
    <name type="scientific">Portunus trituberculatus</name>
    <name type="common">Swimming crab</name>
    <name type="synonym">Neptunus trituberculatus</name>
    <dbReference type="NCBI Taxonomy" id="210409"/>
    <lineage>
        <taxon>Eukaryota</taxon>
        <taxon>Metazoa</taxon>
        <taxon>Ecdysozoa</taxon>
        <taxon>Arthropoda</taxon>
        <taxon>Crustacea</taxon>
        <taxon>Multicrustacea</taxon>
        <taxon>Malacostraca</taxon>
        <taxon>Eumalacostraca</taxon>
        <taxon>Eucarida</taxon>
        <taxon>Decapoda</taxon>
        <taxon>Pleocyemata</taxon>
        <taxon>Brachyura</taxon>
        <taxon>Eubrachyura</taxon>
        <taxon>Portunoidea</taxon>
        <taxon>Portunidae</taxon>
        <taxon>Portuninae</taxon>
        <taxon>Portunus</taxon>
    </lineage>
</organism>
<name>A0A5B7HDJ9_PORTR</name>
<evidence type="ECO:0000313" key="3">
    <source>
        <dbReference type="Proteomes" id="UP000324222"/>
    </source>
</evidence>